<evidence type="ECO:0000256" key="5">
    <source>
        <dbReference type="ARBA" id="ARBA00022825"/>
    </source>
</evidence>
<sequence>MAFAKAIWRFIMAVKDVLVLCFLLLFFATLYAMLTFSAGERPAHTSEGALLLDLDGYIVEQPRAADPASLLIGGAAPVREYRLRDIVMALEAARTDPRVKAVVLDLDGFMGGGQVAIARVGKALDGLRAAKKPVLAYATAYEDDGYQLAAHAGEVWLNPLGGVALLGPGGSQLYYKGLIDKLGITTHIFRVGTYKSAVEPFLRTDQSPEARQANQALADHLWQNWKADVAAARPAARIIPYSADPVAAVEAAQGNLARAAIDAKLVDKLGDDGEFERRVAGIAGENGKEDGPAFAAIDLDDYIRAKRPANKGQIGVLTVAGEIVDGEAVPGTAGGDSIADQLYGALADKDLKALVLRVDSPGGSVLASERIRRAIVEARAQGLPVVVSMGNVAASGGYWIATASDRILAEPSTVTGSIGVFGIVPSFEGMLAKIGVTSDGIRTTPLSGEPNVLGGLSPEFRRVTQLGVEDAYRRFLALVAAARKTTPDKVDAIAQGRVWDGGTARQLGLVDGFGGLEEAIAEAARLAKLDPAKARPYHIEPKVDPFTRFIEDWIEKRSVRAAASPVAGRDLVGRQGERQQQMLARALRDAALIGRGASVQASCLSCAPYAPAAAAGKDDRGLAAMLLDLLRR</sequence>
<comment type="caution">
    <text evidence="9">The sequence shown here is derived from an EMBL/GenBank/DDBJ whole genome shotgun (WGS) entry which is preliminary data.</text>
</comment>
<dbReference type="GO" id="GO:0016020">
    <property type="term" value="C:membrane"/>
    <property type="evidence" value="ECO:0007669"/>
    <property type="project" value="UniProtKB-SubCell"/>
</dbReference>
<comment type="similarity">
    <text evidence="2">Belongs to the peptidase S49 family.</text>
</comment>
<evidence type="ECO:0000256" key="1">
    <source>
        <dbReference type="ARBA" id="ARBA00004370"/>
    </source>
</evidence>
<evidence type="ECO:0000256" key="3">
    <source>
        <dbReference type="ARBA" id="ARBA00022670"/>
    </source>
</evidence>
<dbReference type="NCBIfam" id="TIGR00705">
    <property type="entry name" value="SppA_67K"/>
    <property type="match status" value="1"/>
</dbReference>
<proteinExistence type="inferred from homology"/>
<dbReference type="RefSeq" id="WP_188073075.1">
    <property type="nucleotide sequence ID" value="NZ_BSPS01000002.1"/>
</dbReference>
<feature type="active site" description="Nucleophile" evidence="7">
    <location>
        <position position="395"/>
    </location>
</feature>
<dbReference type="CDD" id="cd07018">
    <property type="entry name" value="S49_SppA_67K_type"/>
    <property type="match status" value="1"/>
</dbReference>
<evidence type="ECO:0000259" key="8">
    <source>
        <dbReference type="Pfam" id="PF01343"/>
    </source>
</evidence>
<dbReference type="InterPro" id="IPR047272">
    <property type="entry name" value="S49_SppA_C"/>
</dbReference>
<organism evidence="9 10">
    <name type="scientific">Sphingobium jiangsuense</name>
    <dbReference type="NCBI Taxonomy" id="870476"/>
    <lineage>
        <taxon>Bacteria</taxon>
        <taxon>Pseudomonadati</taxon>
        <taxon>Pseudomonadota</taxon>
        <taxon>Alphaproteobacteria</taxon>
        <taxon>Sphingomonadales</taxon>
        <taxon>Sphingomonadaceae</taxon>
        <taxon>Sphingobium</taxon>
    </lineage>
</organism>
<feature type="domain" description="Peptidase S49" evidence="8">
    <location>
        <begin position="378"/>
        <end position="529"/>
    </location>
</feature>
<dbReference type="PANTHER" id="PTHR33209:SF1">
    <property type="entry name" value="PEPTIDASE S49 DOMAIN-CONTAINING PROTEIN"/>
    <property type="match status" value="1"/>
</dbReference>
<dbReference type="EMBL" id="JACIDT010000013">
    <property type="protein sequence ID" value="MBB3927608.1"/>
    <property type="molecule type" value="Genomic_DNA"/>
</dbReference>
<feature type="domain" description="Peptidase S49" evidence="8">
    <location>
        <begin position="128"/>
        <end position="271"/>
    </location>
</feature>
<protein>
    <submittedName>
        <fullName evidence="9">Protease-4</fullName>
        <ecNumber evidence="9">3.4.21.-</ecNumber>
    </submittedName>
</protein>
<dbReference type="InterPro" id="IPR029045">
    <property type="entry name" value="ClpP/crotonase-like_dom_sf"/>
</dbReference>
<dbReference type="InterPro" id="IPR047217">
    <property type="entry name" value="S49_SppA_67K_type_N"/>
</dbReference>
<dbReference type="InterPro" id="IPR004634">
    <property type="entry name" value="Pept_S49_pIV"/>
</dbReference>
<reference evidence="9 10" key="1">
    <citation type="submission" date="2020-08" db="EMBL/GenBank/DDBJ databases">
        <title>Genomic Encyclopedia of Type Strains, Phase IV (KMG-IV): sequencing the most valuable type-strain genomes for metagenomic binning, comparative biology and taxonomic classification.</title>
        <authorList>
            <person name="Goeker M."/>
        </authorList>
    </citation>
    <scope>NUCLEOTIDE SEQUENCE [LARGE SCALE GENOMIC DNA]</scope>
    <source>
        <strain evidence="9 10">DSM 26189</strain>
    </source>
</reference>
<keyword evidence="5" id="KW-0720">Serine protease</keyword>
<dbReference type="AlphaFoldDB" id="A0A7W6BRS9"/>
<dbReference type="Gene3D" id="3.90.226.10">
    <property type="entry name" value="2-enoyl-CoA Hydratase, Chain A, domain 1"/>
    <property type="match status" value="2"/>
</dbReference>
<evidence type="ECO:0000256" key="2">
    <source>
        <dbReference type="ARBA" id="ARBA00008683"/>
    </source>
</evidence>
<comment type="subcellular location">
    <subcellularLocation>
        <location evidence="1">Membrane</location>
    </subcellularLocation>
</comment>
<dbReference type="Gene3D" id="6.20.330.10">
    <property type="match status" value="1"/>
</dbReference>
<evidence type="ECO:0000256" key="4">
    <source>
        <dbReference type="ARBA" id="ARBA00022801"/>
    </source>
</evidence>
<dbReference type="PIRSF" id="PIRSF001217">
    <property type="entry name" value="Protease_4_SppA"/>
    <property type="match status" value="1"/>
</dbReference>
<dbReference type="InterPro" id="IPR002142">
    <property type="entry name" value="Peptidase_S49"/>
</dbReference>
<dbReference type="SUPFAM" id="SSF52096">
    <property type="entry name" value="ClpP/crotonase"/>
    <property type="match status" value="2"/>
</dbReference>
<keyword evidence="4 9" id="KW-0378">Hydrolase</keyword>
<dbReference type="EC" id="3.4.21.-" evidence="9"/>
<evidence type="ECO:0000256" key="6">
    <source>
        <dbReference type="ARBA" id="ARBA00023136"/>
    </source>
</evidence>
<evidence type="ECO:0000313" key="10">
    <source>
        <dbReference type="Proteomes" id="UP000571950"/>
    </source>
</evidence>
<dbReference type="GO" id="GO:0008236">
    <property type="term" value="F:serine-type peptidase activity"/>
    <property type="evidence" value="ECO:0007669"/>
    <property type="project" value="UniProtKB-KW"/>
</dbReference>
<evidence type="ECO:0000313" key="9">
    <source>
        <dbReference type="EMBL" id="MBB3927608.1"/>
    </source>
</evidence>
<dbReference type="GO" id="GO:0006465">
    <property type="term" value="P:signal peptide processing"/>
    <property type="evidence" value="ECO:0007669"/>
    <property type="project" value="InterPro"/>
</dbReference>
<dbReference type="NCBIfam" id="TIGR00706">
    <property type="entry name" value="SppA_dom"/>
    <property type="match status" value="1"/>
</dbReference>
<dbReference type="Pfam" id="PF01343">
    <property type="entry name" value="Peptidase_S49"/>
    <property type="match status" value="2"/>
</dbReference>
<keyword evidence="3 9" id="KW-0645">Protease</keyword>
<feature type="active site" description="Proton donor/acceptor" evidence="7">
    <location>
        <position position="195"/>
    </location>
</feature>
<accession>A0A7W6BRS9</accession>
<dbReference type="CDD" id="cd07023">
    <property type="entry name" value="S49_Sppa_N_C"/>
    <property type="match status" value="1"/>
</dbReference>
<dbReference type="InterPro" id="IPR004635">
    <property type="entry name" value="Pept_S49_SppA"/>
</dbReference>
<gene>
    <name evidence="9" type="ORF">GGR43_003340</name>
</gene>
<evidence type="ECO:0000256" key="7">
    <source>
        <dbReference type="PIRSR" id="PIRSR001217-1"/>
    </source>
</evidence>
<dbReference type="Proteomes" id="UP000571950">
    <property type="component" value="Unassembled WGS sequence"/>
</dbReference>
<dbReference type="PANTHER" id="PTHR33209">
    <property type="entry name" value="PROTEASE 4"/>
    <property type="match status" value="1"/>
</dbReference>
<keyword evidence="6" id="KW-0472">Membrane</keyword>
<name>A0A7W6BRS9_9SPHN</name>
<keyword evidence="10" id="KW-1185">Reference proteome</keyword>